<dbReference type="PANTHER" id="PTHR42059:SF1">
    <property type="entry name" value="TNT DOMAIN-CONTAINING PROTEIN"/>
    <property type="match status" value="1"/>
</dbReference>
<protein>
    <recommendedName>
        <fullName evidence="2">TNT domain-containing protein</fullName>
    </recommendedName>
</protein>
<evidence type="ECO:0000313" key="4">
    <source>
        <dbReference type="Proteomes" id="UP000093695"/>
    </source>
</evidence>
<dbReference type="KEGG" id="aori:SD37_36425"/>
<accession>A0A193C7X1</accession>
<dbReference type="eggNOG" id="COG3209">
    <property type="taxonomic scope" value="Bacteria"/>
</dbReference>
<feature type="region of interest" description="Disordered" evidence="1">
    <location>
        <begin position="132"/>
        <end position="160"/>
    </location>
</feature>
<feature type="compositionally biased region" description="Basic and acidic residues" evidence="1">
    <location>
        <begin position="150"/>
        <end position="160"/>
    </location>
</feature>
<dbReference type="PANTHER" id="PTHR42059">
    <property type="entry name" value="TNT DOMAIN-CONTAINING PROTEIN"/>
    <property type="match status" value="1"/>
</dbReference>
<dbReference type="Pfam" id="PF14021">
    <property type="entry name" value="TNT"/>
    <property type="match status" value="1"/>
</dbReference>
<keyword evidence="4" id="KW-1185">Reference proteome</keyword>
<dbReference type="AlphaFoldDB" id="A0A193C7X1"/>
<evidence type="ECO:0000256" key="1">
    <source>
        <dbReference type="SAM" id="MobiDB-lite"/>
    </source>
</evidence>
<evidence type="ECO:0000259" key="2">
    <source>
        <dbReference type="Pfam" id="PF14021"/>
    </source>
</evidence>
<dbReference type="STRING" id="31958.SD37_36425"/>
<dbReference type="EMBL" id="CP016174">
    <property type="protein sequence ID" value="ANN20539.1"/>
    <property type="molecule type" value="Genomic_DNA"/>
</dbReference>
<dbReference type="InterPro" id="IPR053024">
    <property type="entry name" value="Fungal_surface_NADase"/>
</dbReference>
<name>A0A193C7X1_AMYOR</name>
<feature type="region of interest" description="Disordered" evidence="1">
    <location>
        <begin position="1"/>
        <end position="36"/>
    </location>
</feature>
<reference evidence="3 4" key="1">
    <citation type="journal article" date="2015" name="Genome Announc.">
        <title>Draft Genome Sequence of Norvancomycin-Producing Strain Amycolatopsis orientalis CPCC200066.</title>
        <authorList>
            <person name="Lei X."/>
            <person name="Yuan F."/>
            <person name="Shi Y."/>
            <person name="Li X."/>
            <person name="Wang L."/>
            <person name="Hong B."/>
        </authorList>
    </citation>
    <scope>NUCLEOTIDE SEQUENCE [LARGE SCALE GENOMIC DNA]</scope>
    <source>
        <strain evidence="3 4">B-37</strain>
    </source>
</reference>
<dbReference type="GO" id="GO:0050135">
    <property type="term" value="F:NADP+ nucleosidase activity"/>
    <property type="evidence" value="ECO:0007669"/>
    <property type="project" value="InterPro"/>
</dbReference>
<organism evidence="3 4">
    <name type="scientific">Amycolatopsis orientalis</name>
    <name type="common">Nocardia orientalis</name>
    <dbReference type="NCBI Taxonomy" id="31958"/>
    <lineage>
        <taxon>Bacteria</taxon>
        <taxon>Bacillati</taxon>
        <taxon>Actinomycetota</taxon>
        <taxon>Actinomycetes</taxon>
        <taxon>Pseudonocardiales</taxon>
        <taxon>Pseudonocardiaceae</taxon>
        <taxon>Amycolatopsis</taxon>
    </lineage>
</organism>
<feature type="domain" description="TNT" evidence="2">
    <location>
        <begin position="194"/>
        <end position="278"/>
    </location>
</feature>
<dbReference type="RefSeq" id="WP_044854547.1">
    <property type="nucleotide sequence ID" value="NZ_CP016174.1"/>
</dbReference>
<gene>
    <name evidence="3" type="ORF">SD37_36425</name>
</gene>
<dbReference type="Proteomes" id="UP000093695">
    <property type="component" value="Chromosome"/>
</dbReference>
<evidence type="ECO:0000313" key="3">
    <source>
        <dbReference type="EMBL" id="ANN20539.1"/>
    </source>
</evidence>
<sequence length="283" mass="30489">MTDPSEAGTGPIRLPVQYADADAPTPPQGLRAPYAPSPWPPAVAPLRVPFPPAAPPPAPLPPAPPPMGALRTERESVIALFLVHMFPIGHLPVAMAKPARQLPLPEGGSGPLDHPDAGVLDDLDALSHVSGGFRRSPTAPPAFPPPALTRGHDPWGGESREDWERRFTDETGYLWPPGELFPEGGIDPATPVMLEVGTHLDRFGDHHGRVFAEDATLFSMRSLPPDRVTAYRRYRVVRPLPVWRSVTAEWFGQPGGGVRFRAVLGADELVTLGFLADVTGEVR</sequence>
<feature type="compositionally biased region" description="Pro residues" evidence="1">
    <location>
        <begin position="138"/>
        <end position="147"/>
    </location>
</feature>
<dbReference type="InterPro" id="IPR025331">
    <property type="entry name" value="TNT"/>
</dbReference>
<proteinExistence type="predicted"/>